<protein>
    <recommendedName>
        <fullName evidence="6">Geranylgeranyl transferase type-2 subunit alpha</fullName>
        <ecNumber evidence="6">2.5.1.60</ecNumber>
    </recommendedName>
    <alternativeName>
        <fullName evidence="6">Geranylgeranyl transferase type II subunit alpha</fullName>
    </alternativeName>
</protein>
<evidence type="ECO:0000256" key="1">
    <source>
        <dbReference type="ARBA" id="ARBA00006734"/>
    </source>
</evidence>
<dbReference type="EMBL" id="BRXW01000414">
    <property type="protein sequence ID" value="GMH52048.1"/>
    <property type="molecule type" value="Genomic_DNA"/>
</dbReference>
<dbReference type="Proteomes" id="UP001165122">
    <property type="component" value="Unassembled WGS sequence"/>
</dbReference>
<evidence type="ECO:0000256" key="5">
    <source>
        <dbReference type="ARBA" id="ARBA00047658"/>
    </source>
</evidence>
<evidence type="ECO:0000256" key="6">
    <source>
        <dbReference type="RuleBase" id="RU367120"/>
    </source>
</evidence>
<keyword evidence="2 6" id="KW-0637">Prenyltransferase</keyword>
<gene>
    <name evidence="7" type="ORF">TrLO_g7444</name>
</gene>
<dbReference type="PANTHER" id="PTHR11129:SF2">
    <property type="entry name" value="GERANYLGERANYL TRANSFERASE TYPE-2 SUBUNIT ALPHA"/>
    <property type="match status" value="1"/>
</dbReference>
<proteinExistence type="inferred from homology"/>
<comment type="function">
    <text evidence="6">Catalyzes the transfer of a geranyl-geranyl moiety from geranyl-geranyl pyrophosphate to cysteines occuring in specific C-terminal amino acid sequences.</text>
</comment>
<dbReference type="Gene3D" id="1.25.40.120">
    <property type="entry name" value="Protein prenylyltransferase"/>
    <property type="match status" value="1"/>
</dbReference>
<evidence type="ECO:0000313" key="7">
    <source>
        <dbReference type="EMBL" id="GMH52048.1"/>
    </source>
</evidence>
<evidence type="ECO:0000256" key="4">
    <source>
        <dbReference type="ARBA" id="ARBA00022737"/>
    </source>
</evidence>
<keyword evidence="3 6" id="KW-0808">Transferase</keyword>
<comment type="caution">
    <text evidence="7">The sequence shown here is derived from an EMBL/GenBank/DDBJ whole genome shotgun (WGS) entry which is preliminary data.</text>
</comment>
<reference evidence="8" key="1">
    <citation type="journal article" date="2023" name="Commun. Biol.">
        <title>Genome analysis of Parmales, the sister group of diatoms, reveals the evolutionary specialization of diatoms from phago-mixotrophs to photoautotrophs.</title>
        <authorList>
            <person name="Ban H."/>
            <person name="Sato S."/>
            <person name="Yoshikawa S."/>
            <person name="Yamada K."/>
            <person name="Nakamura Y."/>
            <person name="Ichinomiya M."/>
            <person name="Sato N."/>
            <person name="Blanc-Mathieu R."/>
            <person name="Endo H."/>
            <person name="Kuwata A."/>
            <person name="Ogata H."/>
        </authorList>
    </citation>
    <scope>NUCLEOTIDE SEQUENCE [LARGE SCALE GENOMIC DNA]</scope>
    <source>
        <strain evidence="8">NIES 3700</strain>
    </source>
</reference>
<dbReference type="Pfam" id="PF01239">
    <property type="entry name" value="PPTA"/>
    <property type="match status" value="4"/>
</dbReference>
<keyword evidence="4" id="KW-0677">Repeat</keyword>
<dbReference type="OrthoDB" id="1658at2759"/>
<dbReference type="AlphaFoldDB" id="A0A9W7DVB6"/>
<dbReference type="InterPro" id="IPR002088">
    <property type="entry name" value="Prenyl_trans_a"/>
</dbReference>
<comment type="similarity">
    <text evidence="1 6">Belongs to the protein prenyltransferase subunit alpha family.</text>
</comment>
<keyword evidence="8" id="KW-1185">Reference proteome</keyword>
<dbReference type="PROSITE" id="PS51147">
    <property type="entry name" value="PFTA"/>
    <property type="match status" value="4"/>
</dbReference>
<name>A0A9W7DVB6_9STRA</name>
<sequence>MHGRNRAEYNAKVSSPDFTRALTKKVSNYAALVNACSSRKKKKVYDMETLGLIGTVLTINPDYATFWNYRREIVTAGGAGDWVSESEITNKCLTKNPKSYPSWFHRKWSFLHFPTSPISSEITLTTTFLKLDSRNFHCWNYRRFLISQQIGVDSATGEIKDLLIKSGFGCQLLNQRTKINKNVEFNQESCLSILLSEFEYTLELIKTNFSNYSAYHYRSHLLPLIHLLQTLDSESESEGYFRKLAVVKKELELVQQAIFTEPSDQSSWWYQQFLFKYIVPPKNDKMSEEKKRYAETLQEETEPLRELIAEEMKEGVSGGAKWALNSLWGILETLDEMVGMGLGEDADQVLEVLLMGDEGGRERYGGLKREKEARNTKVLFVYQAREGGDVYLEIKRGSGEPKHKFVSWFKISDGKATRLTFKSWDKENGVRIFETGALQVDAEGAGWIDAQGLTELVKRKKTDVERDVVNACLNVWG</sequence>
<organism evidence="7 8">
    <name type="scientific">Triparma laevis f. longispina</name>
    <dbReference type="NCBI Taxonomy" id="1714387"/>
    <lineage>
        <taxon>Eukaryota</taxon>
        <taxon>Sar</taxon>
        <taxon>Stramenopiles</taxon>
        <taxon>Ochrophyta</taxon>
        <taxon>Bolidophyceae</taxon>
        <taxon>Parmales</taxon>
        <taxon>Triparmaceae</taxon>
        <taxon>Triparma</taxon>
    </lineage>
</organism>
<dbReference type="SUPFAM" id="SSF48439">
    <property type="entry name" value="Protein prenylyltransferase"/>
    <property type="match status" value="1"/>
</dbReference>
<comment type="catalytic activity">
    <reaction evidence="5 6">
        <text>geranylgeranyl diphosphate + L-cysteinyl-[protein] = S-geranylgeranyl-L-cysteinyl-[protein] + diphosphate</text>
        <dbReference type="Rhea" id="RHEA:21240"/>
        <dbReference type="Rhea" id="RHEA-COMP:10131"/>
        <dbReference type="Rhea" id="RHEA-COMP:11537"/>
        <dbReference type="ChEBI" id="CHEBI:29950"/>
        <dbReference type="ChEBI" id="CHEBI:33019"/>
        <dbReference type="ChEBI" id="CHEBI:57533"/>
        <dbReference type="ChEBI" id="CHEBI:86021"/>
        <dbReference type="EC" id="2.5.1.60"/>
    </reaction>
</comment>
<dbReference type="GO" id="GO:0005968">
    <property type="term" value="C:Rab-protein geranylgeranyltransferase complex"/>
    <property type="evidence" value="ECO:0007669"/>
    <property type="project" value="TreeGrafter"/>
</dbReference>
<evidence type="ECO:0000256" key="2">
    <source>
        <dbReference type="ARBA" id="ARBA00022602"/>
    </source>
</evidence>
<evidence type="ECO:0000256" key="3">
    <source>
        <dbReference type="ARBA" id="ARBA00022679"/>
    </source>
</evidence>
<dbReference type="GO" id="GO:0097354">
    <property type="term" value="P:prenylation"/>
    <property type="evidence" value="ECO:0007669"/>
    <property type="project" value="UniProtKB-UniRule"/>
</dbReference>
<accession>A0A9W7DVB6</accession>
<evidence type="ECO:0000313" key="8">
    <source>
        <dbReference type="Proteomes" id="UP001165122"/>
    </source>
</evidence>
<dbReference type="GO" id="GO:0004663">
    <property type="term" value="F:Rab geranylgeranyltransferase activity"/>
    <property type="evidence" value="ECO:0007669"/>
    <property type="project" value="UniProtKB-UniRule"/>
</dbReference>
<dbReference type="PANTHER" id="PTHR11129">
    <property type="entry name" value="PROTEIN FARNESYLTRANSFERASE ALPHA SUBUNIT/RAB GERANYLGERANYL TRANSFERASE ALPHA SUBUNIT"/>
    <property type="match status" value="1"/>
</dbReference>
<dbReference type="EC" id="2.5.1.60" evidence="6"/>